<reference evidence="2" key="1">
    <citation type="submission" date="2021-02" db="EMBL/GenBank/DDBJ databases">
        <authorList>
            <person name="Nowell W R."/>
        </authorList>
    </citation>
    <scope>NUCLEOTIDE SEQUENCE</scope>
</reference>
<evidence type="ECO:0000256" key="1">
    <source>
        <dbReference type="SAM" id="MobiDB-lite"/>
    </source>
</evidence>
<dbReference type="EMBL" id="CAJOBH010004946">
    <property type="protein sequence ID" value="CAF4008271.1"/>
    <property type="molecule type" value="Genomic_DNA"/>
</dbReference>
<evidence type="ECO:0000313" key="3">
    <source>
        <dbReference type="EMBL" id="CAF4008271.1"/>
    </source>
</evidence>
<evidence type="ECO:0000313" key="4">
    <source>
        <dbReference type="Proteomes" id="UP000663855"/>
    </source>
</evidence>
<protein>
    <submittedName>
        <fullName evidence="2">Uncharacterized protein</fullName>
    </submittedName>
</protein>
<dbReference type="Proteomes" id="UP000663855">
    <property type="component" value="Unassembled WGS sequence"/>
</dbReference>
<feature type="region of interest" description="Disordered" evidence="1">
    <location>
        <begin position="62"/>
        <end position="102"/>
    </location>
</feature>
<proteinExistence type="predicted"/>
<name>A0A815RZ72_9BILA</name>
<accession>A0A815RZ72</accession>
<evidence type="ECO:0000313" key="2">
    <source>
        <dbReference type="EMBL" id="CAF1483548.1"/>
    </source>
</evidence>
<dbReference type="AlphaFoldDB" id="A0A815RZ72"/>
<dbReference type="EMBL" id="CAJNOV010012373">
    <property type="protein sequence ID" value="CAF1483548.1"/>
    <property type="molecule type" value="Genomic_DNA"/>
</dbReference>
<organism evidence="2 4">
    <name type="scientific">Rotaria magnacalcarata</name>
    <dbReference type="NCBI Taxonomy" id="392030"/>
    <lineage>
        <taxon>Eukaryota</taxon>
        <taxon>Metazoa</taxon>
        <taxon>Spiralia</taxon>
        <taxon>Gnathifera</taxon>
        <taxon>Rotifera</taxon>
        <taxon>Eurotatoria</taxon>
        <taxon>Bdelloidea</taxon>
        <taxon>Philodinida</taxon>
        <taxon>Philodinidae</taxon>
        <taxon>Rotaria</taxon>
    </lineage>
</organism>
<dbReference type="Proteomes" id="UP000681967">
    <property type="component" value="Unassembled WGS sequence"/>
</dbReference>
<sequence length="402" mass="45217">MAEGINNTNGHNNDHLSGNEYEILKQGSISNVQVGFISGFLSECPEAVLSVHKFLQTNYSKSNQQQQIVQPVNSTPKRGYPLDESGSSINNGRGRRSYPQKGIDNNAHMQLQYVQQEVNLQPQQPSSSTSSGERQHQVINQASTNRKRISFNQLKHAVSSNLLCFFIEFTSDADRHSIPTALHASDFILKELQSKDVLINKFTLVGWSGEKLKLGVNNKEDYATLVGSDEWPTNINGIDIGCGCECGAGEENQTCLLRIKHLSSNLFELRDQDFPPLTTSGNHSKKQWNIEQPRMTRDTEKTFESINDNLAKLVDSNKPLENKVDLLSSNMKTVTLDTQLHQVLLADIINIMKDFIQYFIRATLNTGKFERVSLVPVANEYYSRFHAASSRLINCFQLNHQV</sequence>
<feature type="compositionally biased region" description="Polar residues" evidence="1">
    <location>
        <begin position="62"/>
        <end position="76"/>
    </location>
</feature>
<gene>
    <name evidence="3" type="ORF">BYL167_LOCUS14075</name>
    <name evidence="2" type="ORF">CJN711_LOCUS26299</name>
</gene>
<comment type="caution">
    <text evidence="2">The sequence shown here is derived from an EMBL/GenBank/DDBJ whole genome shotgun (WGS) entry which is preliminary data.</text>
</comment>